<dbReference type="Proteomes" id="UP000186228">
    <property type="component" value="Unassembled WGS sequence"/>
</dbReference>
<dbReference type="InterPro" id="IPR051531">
    <property type="entry name" value="N-acetyltransferase"/>
</dbReference>
<sequence>MSDTIILETPRLVLTMWDKGDAELIRQLHSTIDTTRYLSGGAPWTLEKAEERLKSWFGEHTRDGVTKYKMLRREDGRFIGRAGFSRFHEESGRGEFELGYSIRKEAWGNGYATEIATALAQWFFTRDLARHFIAFTHPQNAASQRVLRKIGMQDHPSMTIDGISCPTFMMAQ</sequence>
<dbReference type="PANTHER" id="PTHR43792">
    <property type="entry name" value="GNAT FAMILY, PUTATIVE (AFU_ORTHOLOGUE AFUA_3G00765)-RELATED-RELATED"/>
    <property type="match status" value="1"/>
</dbReference>
<proteinExistence type="predicted"/>
<evidence type="ECO:0000313" key="2">
    <source>
        <dbReference type="EMBL" id="SCB06869.1"/>
    </source>
</evidence>
<organism evidence="2 3">
    <name type="scientific">Rhizobium hainanense</name>
    <dbReference type="NCBI Taxonomy" id="52131"/>
    <lineage>
        <taxon>Bacteria</taxon>
        <taxon>Pseudomonadati</taxon>
        <taxon>Pseudomonadota</taxon>
        <taxon>Alphaproteobacteria</taxon>
        <taxon>Hyphomicrobiales</taxon>
        <taxon>Rhizobiaceae</taxon>
        <taxon>Rhizobium/Agrobacterium group</taxon>
        <taxon>Rhizobium</taxon>
    </lineage>
</organism>
<name>A0A1C3TUB4_9HYPH</name>
<evidence type="ECO:0000259" key="1">
    <source>
        <dbReference type="PROSITE" id="PS51186"/>
    </source>
</evidence>
<dbReference type="PROSITE" id="PS51186">
    <property type="entry name" value="GNAT"/>
    <property type="match status" value="1"/>
</dbReference>
<feature type="domain" description="N-acetyltransferase" evidence="1">
    <location>
        <begin position="23"/>
        <end position="172"/>
    </location>
</feature>
<dbReference type="AlphaFoldDB" id="A0A1C3TUB4"/>
<dbReference type="GO" id="GO:0016747">
    <property type="term" value="F:acyltransferase activity, transferring groups other than amino-acyl groups"/>
    <property type="evidence" value="ECO:0007669"/>
    <property type="project" value="InterPro"/>
</dbReference>
<evidence type="ECO:0000313" key="3">
    <source>
        <dbReference type="Proteomes" id="UP000186228"/>
    </source>
</evidence>
<dbReference type="STRING" id="52131.GA0061100_10130"/>
<dbReference type="EMBL" id="FMAC01000001">
    <property type="protein sequence ID" value="SCB06869.1"/>
    <property type="molecule type" value="Genomic_DNA"/>
</dbReference>
<dbReference type="SUPFAM" id="SSF55729">
    <property type="entry name" value="Acyl-CoA N-acyltransferases (Nat)"/>
    <property type="match status" value="1"/>
</dbReference>
<protein>
    <submittedName>
        <fullName evidence="2">Protein N-acetyltransferase, RimJ/RimL family</fullName>
    </submittedName>
</protein>
<dbReference type="InterPro" id="IPR016181">
    <property type="entry name" value="Acyl_CoA_acyltransferase"/>
</dbReference>
<dbReference type="OrthoDB" id="6293260at2"/>
<keyword evidence="2" id="KW-0808">Transferase</keyword>
<dbReference type="InterPro" id="IPR000182">
    <property type="entry name" value="GNAT_dom"/>
</dbReference>
<dbReference type="Pfam" id="PF13302">
    <property type="entry name" value="Acetyltransf_3"/>
    <property type="match status" value="1"/>
</dbReference>
<gene>
    <name evidence="2" type="ORF">GA0061100_10130</name>
</gene>
<dbReference type="PANTHER" id="PTHR43792:SF1">
    <property type="entry name" value="N-ACETYLTRANSFERASE DOMAIN-CONTAINING PROTEIN"/>
    <property type="match status" value="1"/>
</dbReference>
<reference evidence="3" key="1">
    <citation type="submission" date="2016-08" db="EMBL/GenBank/DDBJ databases">
        <authorList>
            <person name="Varghese N."/>
            <person name="Submissions Spin"/>
        </authorList>
    </citation>
    <scope>NUCLEOTIDE SEQUENCE [LARGE SCALE GENOMIC DNA]</scope>
    <source>
        <strain evidence="3">CCBAU 57015</strain>
    </source>
</reference>
<keyword evidence="3" id="KW-1185">Reference proteome</keyword>
<accession>A0A1C3TUB4</accession>
<dbReference type="RefSeq" id="WP_075850608.1">
    <property type="nucleotide sequence ID" value="NZ_FMAC01000001.1"/>
</dbReference>
<dbReference type="Gene3D" id="3.40.630.30">
    <property type="match status" value="1"/>
</dbReference>